<name>A0ABT9RM90_9ACTN</name>
<dbReference type="InterPro" id="IPR007347">
    <property type="entry name" value="SpoVS"/>
</dbReference>
<evidence type="ECO:0000313" key="1">
    <source>
        <dbReference type="EMBL" id="MDP9870414.1"/>
    </source>
</evidence>
<dbReference type="RefSeq" id="WP_306876323.1">
    <property type="nucleotide sequence ID" value="NZ_JAUSRB010000004.1"/>
</dbReference>
<keyword evidence="2" id="KW-1185">Reference proteome</keyword>
<reference evidence="1 2" key="1">
    <citation type="submission" date="2023-07" db="EMBL/GenBank/DDBJ databases">
        <title>Sequencing the genomes of 1000 actinobacteria strains.</title>
        <authorList>
            <person name="Klenk H.-P."/>
        </authorList>
    </citation>
    <scope>NUCLEOTIDE SEQUENCE [LARGE SCALE GENOMIC DNA]</scope>
    <source>
        <strain evidence="1 2">DSM 44109</strain>
    </source>
</reference>
<dbReference type="EMBL" id="JAUSRB010000004">
    <property type="protein sequence ID" value="MDP9870414.1"/>
    <property type="molecule type" value="Genomic_DNA"/>
</dbReference>
<accession>A0ABT9RM90</accession>
<dbReference type="Gene3D" id="3.30.110.20">
    <property type="entry name" value="Alba-like domain"/>
    <property type="match status" value="1"/>
</dbReference>
<evidence type="ECO:0000313" key="2">
    <source>
        <dbReference type="Proteomes" id="UP001230426"/>
    </source>
</evidence>
<sequence length="98" mass="9872">MSENAPTDTTGDDVVLRVKSSSNASALGAAVAHAIYAGKNVSLRAIGAGAVNQTSKSLAIAQGFVGPRGITLSARIGFTTVKMPEGEVTALVFKVLVA</sequence>
<dbReference type="Pfam" id="PF04232">
    <property type="entry name" value="SpoVS"/>
    <property type="match status" value="1"/>
</dbReference>
<protein>
    <submittedName>
        <fullName evidence="1">Stage V sporulation protein S</fullName>
    </submittedName>
</protein>
<dbReference type="Proteomes" id="UP001230426">
    <property type="component" value="Unassembled WGS sequence"/>
</dbReference>
<organism evidence="1 2">
    <name type="scientific">Streptosporangium brasiliense</name>
    <dbReference type="NCBI Taxonomy" id="47480"/>
    <lineage>
        <taxon>Bacteria</taxon>
        <taxon>Bacillati</taxon>
        <taxon>Actinomycetota</taxon>
        <taxon>Actinomycetes</taxon>
        <taxon>Streptosporangiales</taxon>
        <taxon>Streptosporangiaceae</taxon>
        <taxon>Streptosporangium</taxon>
    </lineage>
</organism>
<dbReference type="InterPro" id="IPR036882">
    <property type="entry name" value="Alba-like_dom_sf"/>
</dbReference>
<gene>
    <name evidence="1" type="ORF">J2S55_009752</name>
</gene>
<proteinExistence type="predicted"/>
<comment type="caution">
    <text evidence="1">The sequence shown here is derived from an EMBL/GenBank/DDBJ whole genome shotgun (WGS) entry which is preliminary data.</text>
</comment>